<dbReference type="AlphaFoldDB" id="A0A016RXJ0"/>
<evidence type="ECO:0008006" key="3">
    <source>
        <dbReference type="Google" id="ProtNLM"/>
    </source>
</evidence>
<gene>
    <name evidence="1" type="primary">Acey_s0350.g3228</name>
    <name evidence="1" type="synonym">Acey-try-10</name>
    <name evidence="1" type="ORF">Y032_0350g3228</name>
</gene>
<proteinExistence type="predicted"/>
<evidence type="ECO:0000313" key="1">
    <source>
        <dbReference type="EMBL" id="EYB82822.1"/>
    </source>
</evidence>
<accession>A0A016RXJ0</accession>
<keyword evidence="2" id="KW-1185">Reference proteome</keyword>
<organism evidence="1 2">
    <name type="scientific">Ancylostoma ceylanicum</name>
    <dbReference type="NCBI Taxonomy" id="53326"/>
    <lineage>
        <taxon>Eukaryota</taxon>
        <taxon>Metazoa</taxon>
        <taxon>Ecdysozoa</taxon>
        <taxon>Nematoda</taxon>
        <taxon>Chromadorea</taxon>
        <taxon>Rhabditida</taxon>
        <taxon>Rhabditina</taxon>
        <taxon>Rhabditomorpha</taxon>
        <taxon>Strongyloidea</taxon>
        <taxon>Ancylostomatidae</taxon>
        <taxon>Ancylostomatinae</taxon>
        <taxon>Ancylostoma</taxon>
    </lineage>
</organism>
<sequence>MSDLFSSSLVTINLSGFHPVAVNRRKVVHSKTFDIHSGYSEELRGDPDLAIVFIASPFKCKALSGPAVALLPPQIVQKAGRSNVEDHITEKEIANALCFATGWGLTESGEFAATPQTMYLRVLRDESGALLGYPTQPITRACQGKTIRMGLATDHSASWHLQNINRIKTFCRENVGQRYPWGDSGSPVYCLIRGKKYLIGVVTDIGSFNEIDPDVDDLMRCKLYDLVIISDIRANADEIVRILNARGKMRDLMDGQENCHKLH</sequence>
<comment type="caution">
    <text evidence="1">The sequence shown here is derived from an EMBL/GenBank/DDBJ whole genome shotgun (WGS) entry which is preliminary data.</text>
</comment>
<dbReference type="InterPro" id="IPR009003">
    <property type="entry name" value="Peptidase_S1_PA"/>
</dbReference>
<dbReference type="OrthoDB" id="5790020at2759"/>
<reference evidence="2" key="1">
    <citation type="journal article" date="2015" name="Nat. Genet.">
        <title>The genome and transcriptome of the zoonotic hookworm Ancylostoma ceylanicum identify infection-specific gene families.</title>
        <authorList>
            <person name="Schwarz E.M."/>
            <person name="Hu Y."/>
            <person name="Antoshechkin I."/>
            <person name="Miller M.M."/>
            <person name="Sternberg P.W."/>
            <person name="Aroian R.V."/>
        </authorList>
    </citation>
    <scope>NUCLEOTIDE SEQUENCE</scope>
    <source>
        <strain evidence="2">HY135</strain>
    </source>
</reference>
<dbReference type="SUPFAM" id="SSF50494">
    <property type="entry name" value="Trypsin-like serine proteases"/>
    <property type="match status" value="1"/>
</dbReference>
<dbReference type="STRING" id="53326.A0A016RXJ0"/>
<dbReference type="Proteomes" id="UP000024635">
    <property type="component" value="Unassembled WGS sequence"/>
</dbReference>
<evidence type="ECO:0000313" key="2">
    <source>
        <dbReference type="Proteomes" id="UP000024635"/>
    </source>
</evidence>
<protein>
    <recommendedName>
        <fullName evidence="3">Peptidase S1 domain-containing protein</fullName>
    </recommendedName>
</protein>
<dbReference type="EMBL" id="JARK01001686">
    <property type="protein sequence ID" value="EYB82822.1"/>
    <property type="molecule type" value="Genomic_DNA"/>
</dbReference>
<dbReference type="Gene3D" id="2.40.10.10">
    <property type="entry name" value="Trypsin-like serine proteases"/>
    <property type="match status" value="1"/>
</dbReference>
<dbReference type="InterPro" id="IPR043504">
    <property type="entry name" value="Peptidase_S1_PA_chymotrypsin"/>
</dbReference>
<name>A0A016RXJ0_9BILA</name>